<dbReference type="EMBL" id="FOQT01000001">
    <property type="protein sequence ID" value="SFH79341.1"/>
    <property type="molecule type" value="Genomic_DNA"/>
</dbReference>
<dbReference type="RefSeq" id="WP_090078269.1">
    <property type="nucleotide sequence ID" value="NZ_FOQT01000001.1"/>
</dbReference>
<gene>
    <name evidence="2" type="ORF">SAMN05443292_0145</name>
</gene>
<feature type="chain" id="PRO_5011716152" description="PsbP C-terminal domain-containing protein" evidence="1">
    <location>
        <begin position="22"/>
        <end position="198"/>
    </location>
</feature>
<evidence type="ECO:0008006" key="4">
    <source>
        <dbReference type="Google" id="ProtNLM"/>
    </source>
</evidence>
<protein>
    <recommendedName>
        <fullName evidence="4">PsbP C-terminal domain-containing protein</fullName>
    </recommendedName>
</protein>
<keyword evidence="1" id="KW-0732">Signal</keyword>
<accession>A0A1I3CYN0</accession>
<dbReference type="Proteomes" id="UP000198931">
    <property type="component" value="Unassembled WGS sequence"/>
</dbReference>
<dbReference type="OrthoDB" id="6057861at2"/>
<dbReference type="STRING" id="1125876.SAMN05443292_0145"/>
<name>A0A1I3CYN0_9FLAO</name>
<dbReference type="AlphaFoldDB" id="A0A1I3CYN0"/>
<keyword evidence="3" id="KW-1185">Reference proteome</keyword>
<proteinExistence type="predicted"/>
<evidence type="ECO:0000313" key="3">
    <source>
        <dbReference type="Proteomes" id="UP000198931"/>
    </source>
</evidence>
<evidence type="ECO:0000256" key="1">
    <source>
        <dbReference type="SAM" id="SignalP"/>
    </source>
</evidence>
<organism evidence="2 3">
    <name type="scientific">Halpernia frigidisoli</name>
    <dbReference type="NCBI Taxonomy" id="1125876"/>
    <lineage>
        <taxon>Bacteria</taxon>
        <taxon>Pseudomonadati</taxon>
        <taxon>Bacteroidota</taxon>
        <taxon>Flavobacteriia</taxon>
        <taxon>Flavobacteriales</taxon>
        <taxon>Weeksellaceae</taxon>
        <taxon>Chryseobacterium group</taxon>
        <taxon>Halpernia</taxon>
    </lineage>
</organism>
<feature type="signal peptide" evidence="1">
    <location>
        <begin position="1"/>
        <end position="21"/>
    </location>
</feature>
<reference evidence="2 3" key="1">
    <citation type="submission" date="2016-10" db="EMBL/GenBank/DDBJ databases">
        <authorList>
            <person name="de Groot N.N."/>
        </authorList>
    </citation>
    <scope>NUCLEOTIDE SEQUENCE [LARGE SCALE GENOMIC DNA]</scope>
    <source>
        <strain evidence="2 3">DSM 26000</strain>
    </source>
</reference>
<evidence type="ECO:0000313" key="2">
    <source>
        <dbReference type="EMBL" id="SFH79341.1"/>
    </source>
</evidence>
<sequence length="198" mass="23003">MKKILFLFLFFLSFGLKSQNAKEFLNLPNPFVISETEYFLDWSKQASNTLYLQQYLMKDEKIDSFTQMVNISYFDKEINIDDAVKQKVESFQKRENNDKFSKVQVTESPDGTEYIVDGMLTELPKNGNSYAEYGIYRFKTLTNGSKKSFIIFSFIKRNYGEVKASAKFLDKERNKLMGSIIDFAIPPINLASKESETK</sequence>